<dbReference type="InterPro" id="IPR037522">
    <property type="entry name" value="HD_GYP_dom"/>
</dbReference>
<dbReference type="InterPro" id="IPR035965">
    <property type="entry name" value="PAS-like_dom_sf"/>
</dbReference>
<proteinExistence type="predicted"/>
<dbReference type="InterPro" id="IPR052020">
    <property type="entry name" value="Cyclic_di-GMP/3'3'-cGAMP_PDE"/>
</dbReference>
<dbReference type="SUPFAM" id="SSF55785">
    <property type="entry name" value="PYP-like sensor domain (PAS domain)"/>
    <property type="match status" value="2"/>
</dbReference>
<evidence type="ECO:0000313" key="4">
    <source>
        <dbReference type="EMBL" id="GGJ47204.1"/>
    </source>
</evidence>
<feature type="domain" description="PAS" evidence="1">
    <location>
        <begin position="285"/>
        <end position="355"/>
    </location>
</feature>
<dbReference type="Proteomes" id="UP000632222">
    <property type="component" value="Unassembled WGS sequence"/>
</dbReference>
<dbReference type="PROSITE" id="PS50112">
    <property type="entry name" value="PAS"/>
    <property type="match status" value="2"/>
</dbReference>
<dbReference type="InterPro" id="IPR029016">
    <property type="entry name" value="GAF-like_dom_sf"/>
</dbReference>
<dbReference type="SMART" id="SM00086">
    <property type="entry name" value="PAC"/>
    <property type="match status" value="2"/>
</dbReference>
<dbReference type="SUPFAM" id="SSF55781">
    <property type="entry name" value="GAF domain-like"/>
    <property type="match status" value="2"/>
</dbReference>
<dbReference type="InterPro" id="IPR000700">
    <property type="entry name" value="PAS-assoc_C"/>
</dbReference>
<dbReference type="Gene3D" id="3.30.450.40">
    <property type="match status" value="1"/>
</dbReference>
<dbReference type="InterPro" id="IPR013655">
    <property type="entry name" value="PAS_fold_3"/>
</dbReference>
<dbReference type="CDD" id="cd00130">
    <property type="entry name" value="PAS"/>
    <property type="match status" value="2"/>
</dbReference>
<evidence type="ECO:0000313" key="5">
    <source>
        <dbReference type="Proteomes" id="UP000632222"/>
    </source>
</evidence>
<organism evidence="4 5">
    <name type="scientific">Deinococcus roseus</name>
    <dbReference type="NCBI Taxonomy" id="392414"/>
    <lineage>
        <taxon>Bacteria</taxon>
        <taxon>Thermotogati</taxon>
        <taxon>Deinococcota</taxon>
        <taxon>Deinococci</taxon>
        <taxon>Deinococcales</taxon>
        <taxon>Deinococcaceae</taxon>
        <taxon>Deinococcus</taxon>
    </lineage>
</organism>
<feature type="domain" description="PAS" evidence="1">
    <location>
        <begin position="1"/>
        <end position="39"/>
    </location>
</feature>
<gene>
    <name evidence="4" type="ORF">GCM10008938_36550</name>
</gene>
<reference evidence="5" key="1">
    <citation type="journal article" date="2019" name="Int. J. Syst. Evol. Microbiol.">
        <title>The Global Catalogue of Microorganisms (GCM) 10K type strain sequencing project: providing services to taxonomists for standard genome sequencing and annotation.</title>
        <authorList>
            <consortium name="The Broad Institute Genomics Platform"/>
            <consortium name="The Broad Institute Genome Sequencing Center for Infectious Disease"/>
            <person name="Wu L."/>
            <person name="Ma J."/>
        </authorList>
    </citation>
    <scope>NUCLEOTIDE SEQUENCE [LARGE SCALE GENOMIC DNA]</scope>
    <source>
        <strain evidence="5">JCM 14370</strain>
    </source>
</reference>
<dbReference type="PANTHER" id="PTHR45228">
    <property type="entry name" value="CYCLIC DI-GMP PHOSPHODIESTERASE TM_0186-RELATED"/>
    <property type="match status" value="1"/>
</dbReference>
<dbReference type="InterPro" id="IPR003607">
    <property type="entry name" value="HD/PDEase_dom"/>
</dbReference>
<dbReference type="PROSITE" id="PS51832">
    <property type="entry name" value="HD_GYP"/>
    <property type="match status" value="1"/>
</dbReference>
<evidence type="ECO:0000259" key="2">
    <source>
        <dbReference type="PROSITE" id="PS50113"/>
    </source>
</evidence>
<feature type="domain" description="PAC" evidence="2">
    <location>
        <begin position="359"/>
        <end position="410"/>
    </location>
</feature>
<accession>A0ABQ2D5W2</accession>
<keyword evidence="5" id="KW-1185">Reference proteome</keyword>
<dbReference type="EMBL" id="BMOD01000017">
    <property type="protein sequence ID" value="GGJ47204.1"/>
    <property type="molecule type" value="Genomic_DNA"/>
</dbReference>
<evidence type="ECO:0000259" key="3">
    <source>
        <dbReference type="PROSITE" id="PS51832"/>
    </source>
</evidence>
<dbReference type="InterPro" id="IPR013656">
    <property type="entry name" value="PAS_4"/>
</dbReference>
<dbReference type="SMART" id="SM00091">
    <property type="entry name" value="PAS"/>
    <property type="match status" value="2"/>
</dbReference>
<sequence length="759" mass="85863">MHRTLLDHMTDVVVVLNQTGHVLYHNPSFQQTFGFAPEKGLQMHHWLHPEDLQVMRSFGLLNQLKGVPIALPPLRLSSTGGSWRWFEGTLVNLAEDPQVQGLLISLRDITLRIQAEQRAQKLHQFTVALSGASNLQEVVQVILLQGIEAMGAVAGGVMMADHCKGQVEVLGTVGYPEQLEKPWRIFPLNALTPAGEAIRQGCDLFLHAEDWHVRYPHIQHIKTSRSGRKCVLVMPQEGQPLGALTLSFDTDVPFSDLEKHFLRDMAARCANALHRAGFHHKLAGQERRYRKFTEHSHDIVSVLDLDGIVQYTSASMKRILGYRPEERMGLSGFMDIHQEDQVPLKECFQQALCNPGQPIFATYRFRHKEGHWVWLESSGTLCLEDEDVDGVLITTRDITTRKEAEQQMQVQLKKFQQLIDLTAAFALQQAPEQLVEQALNLCLDLSEYQQGFYIPLDRVSKPLWAGPQALSKLPQALVLADLHSRDQLGQSADRHHPWFTDVPLQGLDGWGSLALLPVLFRDTVQGVLIFGAPHFVVVNADIQKLLHGVSEQVTQAMHRGVHLSELKESREETLRAMGLMLEFRDYETKGHTDRVVQLSERLGQRLGFQKADMDALRWGAYLHDTGKISIPDHILLKPGKLDAQEWDTMKRHTTIGHELLCHIPSLPASTLQVVLHHHERWDGSGYPRGLAGKDIPLAARAFALVDVYDALTDVRPYKRAWTHQEAVEEIERTSGSHFDPHMARTFLQLLQEEIPQNLH</sequence>
<dbReference type="Pfam" id="PF08447">
    <property type="entry name" value="PAS_3"/>
    <property type="match status" value="1"/>
</dbReference>
<dbReference type="Gene3D" id="1.10.3210.10">
    <property type="entry name" value="Hypothetical protein af1432"/>
    <property type="match status" value="1"/>
</dbReference>
<dbReference type="NCBIfam" id="TIGR00229">
    <property type="entry name" value="sensory_box"/>
    <property type="match status" value="2"/>
</dbReference>
<comment type="caution">
    <text evidence="4">The sequence shown here is derived from an EMBL/GenBank/DDBJ whole genome shotgun (WGS) entry which is preliminary data.</text>
</comment>
<feature type="domain" description="HD-GYP" evidence="3">
    <location>
        <begin position="566"/>
        <end position="759"/>
    </location>
</feature>
<dbReference type="SUPFAM" id="SSF109604">
    <property type="entry name" value="HD-domain/PDEase-like"/>
    <property type="match status" value="1"/>
</dbReference>
<dbReference type="InterPro" id="IPR000014">
    <property type="entry name" value="PAS"/>
</dbReference>
<dbReference type="CDD" id="cd00077">
    <property type="entry name" value="HDc"/>
    <property type="match status" value="1"/>
</dbReference>
<evidence type="ECO:0000259" key="1">
    <source>
        <dbReference type="PROSITE" id="PS50112"/>
    </source>
</evidence>
<protein>
    <recommendedName>
        <fullName evidence="6">Histidine kinase</fullName>
    </recommendedName>
</protein>
<dbReference type="SMART" id="SM00471">
    <property type="entry name" value="HDc"/>
    <property type="match status" value="1"/>
</dbReference>
<dbReference type="Gene3D" id="3.30.450.20">
    <property type="entry name" value="PAS domain"/>
    <property type="match status" value="2"/>
</dbReference>
<dbReference type="Pfam" id="PF13487">
    <property type="entry name" value="HD_5"/>
    <property type="match status" value="1"/>
</dbReference>
<dbReference type="RefSeq" id="WP_189005112.1">
    <property type="nucleotide sequence ID" value="NZ_BMOD01000017.1"/>
</dbReference>
<dbReference type="InterPro" id="IPR001610">
    <property type="entry name" value="PAC"/>
</dbReference>
<dbReference type="PANTHER" id="PTHR45228:SF8">
    <property type="entry name" value="TWO-COMPONENT RESPONSE REGULATOR-RELATED"/>
    <property type="match status" value="1"/>
</dbReference>
<evidence type="ECO:0008006" key="6">
    <source>
        <dbReference type="Google" id="ProtNLM"/>
    </source>
</evidence>
<dbReference type="PROSITE" id="PS50113">
    <property type="entry name" value="PAC"/>
    <property type="match status" value="1"/>
</dbReference>
<name>A0ABQ2D5W2_9DEIO</name>
<dbReference type="Pfam" id="PF08448">
    <property type="entry name" value="PAS_4"/>
    <property type="match status" value="1"/>
</dbReference>